<dbReference type="EMBL" id="QLLQ01000020">
    <property type="protein sequence ID" value="RAJ19717.1"/>
    <property type="molecule type" value="Genomic_DNA"/>
</dbReference>
<sequence>MGVFAGLLAEVLLIFKDFKFWLRRKKQRRYEQQHALPKKKMLAPSLKIISIVLVLSPILIVIRATLFLASNTEATTVEKLSEVALLLKHEKQTIGHYPEQLNTISRGNPLLKDVHKDDWNREFFYERHRSGESYVLASLGKDGLLNTEDDIKIESTIE</sequence>
<dbReference type="InterPro" id="IPR013545">
    <property type="entry name" value="T2SS_protein-GspG_C"/>
</dbReference>
<keyword evidence="4" id="KW-1185">Reference proteome</keyword>
<accession>A0A1A7QX39</accession>
<keyword evidence="1" id="KW-1133">Transmembrane helix</keyword>
<dbReference type="STRING" id="49280.A9996_14605"/>
<dbReference type="Pfam" id="PF08334">
    <property type="entry name" value="T2SSG"/>
    <property type="match status" value="1"/>
</dbReference>
<protein>
    <submittedName>
        <fullName evidence="3">Type II secretion system (T2SS) protein G</fullName>
    </submittedName>
</protein>
<evidence type="ECO:0000259" key="2">
    <source>
        <dbReference type="Pfam" id="PF08334"/>
    </source>
</evidence>
<gene>
    <name evidence="3" type="ORF">LX77_03460</name>
</gene>
<organism evidence="3 4">
    <name type="scientific">Gelidibacter algens</name>
    <dbReference type="NCBI Taxonomy" id="49280"/>
    <lineage>
        <taxon>Bacteria</taxon>
        <taxon>Pseudomonadati</taxon>
        <taxon>Bacteroidota</taxon>
        <taxon>Flavobacteriia</taxon>
        <taxon>Flavobacteriales</taxon>
        <taxon>Flavobacteriaceae</taxon>
        <taxon>Gelidibacter</taxon>
    </lineage>
</organism>
<feature type="domain" description="Type II secretion system protein GspG C-terminal" evidence="2">
    <location>
        <begin position="108"/>
        <end position="152"/>
    </location>
</feature>
<name>A0A1A7QX39_9FLAO</name>
<dbReference type="InterPro" id="IPR045584">
    <property type="entry name" value="Pilin-like"/>
</dbReference>
<dbReference type="SUPFAM" id="SSF54523">
    <property type="entry name" value="Pili subunits"/>
    <property type="match status" value="1"/>
</dbReference>
<keyword evidence="1" id="KW-0812">Transmembrane</keyword>
<dbReference type="Gene3D" id="3.30.700.10">
    <property type="entry name" value="Glycoprotein, Type 4 Pilin"/>
    <property type="match status" value="1"/>
</dbReference>
<proteinExistence type="predicted"/>
<feature type="transmembrane region" description="Helical" evidence="1">
    <location>
        <begin position="48"/>
        <end position="69"/>
    </location>
</feature>
<reference evidence="3 4" key="1">
    <citation type="submission" date="2018-06" db="EMBL/GenBank/DDBJ databases">
        <title>Genomic Encyclopedia of Archaeal and Bacterial Type Strains, Phase II (KMG-II): from individual species to whole genera.</title>
        <authorList>
            <person name="Goeker M."/>
        </authorList>
    </citation>
    <scope>NUCLEOTIDE SEQUENCE [LARGE SCALE GENOMIC DNA]</scope>
    <source>
        <strain evidence="3 4">DSM 12408</strain>
    </source>
</reference>
<dbReference type="AlphaFoldDB" id="A0A1A7QX39"/>
<evidence type="ECO:0000313" key="3">
    <source>
        <dbReference type="EMBL" id="RAJ19717.1"/>
    </source>
</evidence>
<keyword evidence="1" id="KW-0472">Membrane</keyword>
<dbReference type="Proteomes" id="UP000248987">
    <property type="component" value="Unassembled WGS sequence"/>
</dbReference>
<dbReference type="OrthoDB" id="1447786at2"/>
<evidence type="ECO:0000256" key="1">
    <source>
        <dbReference type="SAM" id="Phobius"/>
    </source>
</evidence>
<comment type="caution">
    <text evidence="3">The sequence shown here is derived from an EMBL/GenBank/DDBJ whole genome shotgun (WGS) entry which is preliminary data.</text>
</comment>
<dbReference type="RefSeq" id="WP_066436633.1">
    <property type="nucleotide sequence ID" value="NZ_LZRN01000035.1"/>
</dbReference>
<evidence type="ECO:0000313" key="4">
    <source>
        <dbReference type="Proteomes" id="UP000248987"/>
    </source>
</evidence>